<dbReference type="InterPro" id="IPR025724">
    <property type="entry name" value="GAG-pre-integrase_dom"/>
</dbReference>
<dbReference type="PANTHER" id="PTHR42648:SF21">
    <property type="entry name" value="CYSTEINE-RICH RLK (RECEPTOR-LIKE PROTEIN KINASE) 8"/>
    <property type="match status" value="1"/>
</dbReference>
<evidence type="ECO:0000259" key="4">
    <source>
        <dbReference type="Pfam" id="PF07727"/>
    </source>
</evidence>
<dbReference type="GO" id="GO:0006508">
    <property type="term" value="P:proteolysis"/>
    <property type="evidence" value="ECO:0007669"/>
    <property type="project" value="UniProtKB-KW"/>
</dbReference>
<feature type="domain" description="Reverse transcriptase Ty1/copia-type" evidence="4">
    <location>
        <begin position="1246"/>
        <end position="1381"/>
    </location>
</feature>
<evidence type="ECO:0000313" key="8">
    <source>
        <dbReference type="EMBL" id="GEX16671.1"/>
    </source>
</evidence>
<evidence type="ECO:0000259" key="6">
    <source>
        <dbReference type="Pfam" id="PF22936"/>
    </source>
</evidence>
<dbReference type="PANTHER" id="PTHR42648">
    <property type="entry name" value="TRANSPOSASE, PUTATIVE-RELATED"/>
    <property type="match status" value="1"/>
</dbReference>
<proteinExistence type="predicted"/>
<dbReference type="GO" id="GO:0008233">
    <property type="term" value="F:peptidase activity"/>
    <property type="evidence" value="ECO:0007669"/>
    <property type="project" value="UniProtKB-KW"/>
</dbReference>
<feature type="domain" description="GAG-pre-integrase" evidence="5">
    <location>
        <begin position="738"/>
        <end position="811"/>
    </location>
</feature>
<keyword evidence="3" id="KW-0378">Hydrolase</keyword>
<dbReference type="InterPro" id="IPR013103">
    <property type="entry name" value="RVT_2"/>
</dbReference>
<accession>A0A699H2K2</accession>
<evidence type="ECO:0000256" key="2">
    <source>
        <dbReference type="ARBA" id="ARBA00022723"/>
    </source>
</evidence>
<comment type="caution">
    <text evidence="8">The sequence shown here is derived from an EMBL/GenBank/DDBJ whole genome shotgun (WGS) entry which is preliminary data.</text>
</comment>
<dbReference type="InterPro" id="IPR036397">
    <property type="entry name" value="RNaseH_sf"/>
</dbReference>
<keyword evidence="1" id="KW-0645">Protease</keyword>
<feature type="domain" description="Retroviral polymerase SH3-like" evidence="7">
    <location>
        <begin position="926"/>
        <end position="981"/>
    </location>
</feature>
<name>A0A699H2K2_TANCI</name>
<dbReference type="SUPFAM" id="SSF53098">
    <property type="entry name" value="Ribonuclease H-like"/>
    <property type="match status" value="1"/>
</dbReference>
<keyword evidence="2" id="KW-0479">Metal-binding</keyword>
<sequence length="1529" mass="169493">MKMEYWIMNIDHNLWKIIQNGNSKKSLGRDLKGGIIILPHVSFEEHVVVQRETKARTLLLQSLPEDHMADFHHLDDAREIWLAVKARCGGNEESKKIRKTMLKQAFSEFNVSEEEGLHKGYDRFQKILSQLNQIQAKPDNDDVNIKFLMALPYSWSQVALTLKTRGGLEYLSVDDLYNKLRSLEIDVKGGSSYGSRSTTVVPTHSAFIGTASTNTKVVYSDQPSHSSSITYTSAPFGSIMEDVLHSFVAENKPTQQLAYEDFEHADQLEMEELDIKWWMRRQENKTEEAEQVYGLMAGFVLDFTDHAGNAAGSVNPDAAEFAMMGISPKEWAVKFVESLARTKLGLGFKKYIGSDEVCDLFTPNVFDPEPENKEVKSLYERFVKAGKMHEVSPPITGTFIPTSYKSDLAETQTTFGLKSNTSSLNTSDTNDFVSCDNSDKSLASETYDFTSCVSSPKTNDSFSTVDVKILPKSDVKDPSPTNGFPSCSFKETIKPTRSLCNKSVLADRIHCKNNFVRHKKCFVYGSKSYLIKDCDVYDTIDNFHSVVSKATSVPAGSRNSLAYIHAGRSIPAASRNRPATIHAGRSIPATSRNRPASIYAGRHIPAGRINKPAHFLAGRSVNPHVNKDIGIVDSGCSRSMTGNKEKLDDFVQIKGGTVAFGGGDDKITGKGIIRTSKLNFENVYCVEELQNFNLFSVSQICDKMNKVLFTDDECLVLTKEFQLPDESQVVLRIPRRHDLYAFNLSDIQPEQHINYLLAKASLEESTKWHRRMAHVNFKTINKLAKNGLVEGLPLKLFTNEHNCVACNKEKQHKASYKAIFAVRTISVPLQLLHMDLFGPTSIRSIDHKYYSLVVTDDFSRFSWAFFLGTKDETFYILKDFIALIENQLNKKIKAIRVSITNPHNKTPYELLYGKVPNIRPLKPFGCQVTILNTSDHLGKFEGKANDDFLVGYAAHSKAYRVYNFSSKKVKETLNLRYLEDKPNVQGLGQEWYFDLDYLTDSLGYTRFKTNPPAGTYDTNIIAGIQDDDSESECDEQVILVPSFPSNSFLGPKYGFEFPNATAEMLHQAEIETCRNLVLTAGDPAGSIVFIGEVLAGSVPGGSIPTSSVPAGSVPASHVPTSSAPAGSILASHVPAGSVPASHVPASSIPAGGVLAGSIDSAGFGDPAASESVPAVFNIDHTATSTLPPGHSLGLTSNVAVDHVATKRVNTIHSQSQIIGELQSPVQTRSTVQKSKFGESAFISYIAIGTKWILKNKRDARGIVVKNKARLVAQGHRQEEGIDYDEVFAPVAKIEAIRLFLAFTSYMGFMVYQMDVKSAFLYEEIKEEVYVTQPKGFEDPHNPKHVYRVVKSLYGFHQAPRACQDKYVKDMLKKFDMESVRTATTPYEVPKHKSKDELDDAVNVHLYRSMSGSLMYLIASRPDIMFACKKQTVVATFSTEAEYVAAASCCGQISLSGCPYWDAQSLGRPPILLVVPVFLLVVLVPADGWVPTVSCTIPTGRGVIGSGYRVYRVGLSRVLSFEKVTRNPTR</sequence>
<dbReference type="Pfam" id="PF07727">
    <property type="entry name" value="RVT_2"/>
    <property type="match status" value="1"/>
</dbReference>
<dbReference type="Pfam" id="PF22936">
    <property type="entry name" value="Pol_BBD"/>
    <property type="match status" value="1"/>
</dbReference>
<organism evidence="8">
    <name type="scientific">Tanacetum cinerariifolium</name>
    <name type="common">Dalmatian daisy</name>
    <name type="synonym">Chrysanthemum cinerariifolium</name>
    <dbReference type="NCBI Taxonomy" id="118510"/>
    <lineage>
        <taxon>Eukaryota</taxon>
        <taxon>Viridiplantae</taxon>
        <taxon>Streptophyta</taxon>
        <taxon>Embryophyta</taxon>
        <taxon>Tracheophyta</taxon>
        <taxon>Spermatophyta</taxon>
        <taxon>Magnoliopsida</taxon>
        <taxon>eudicotyledons</taxon>
        <taxon>Gunneridae</taxon>
        <taxon>Pentapetalae</taxon>
        <taxon>asterids</taxon>
        <taxon>campanulids</taxon>
        <taxon>Asterales</taxon>
        <taxon>Asteraceae</taxon>
        <taxon>Asteroideae</taxon>
        <taxon>Anthemideae</taxon>
        <taxon>Anthemidinae</taxon>
        <taxon>Tanacetum</taxon>
    </lineage>
</organism>
<reference evidence="8" key="1">
    <citation type="journal article" date="2019" name="Sci. Rep.">
        <title>Draft genome of Tanacetum cinerariifolium, the natural source of mosquito coil.</title>
        <authorList>
            <person name="Yamashiro T."/>
            <person name="Shiraishi A."/>
            <person name="Satake H."/>
            <person name="Nakayama K."/>
        </authorList>
    </citation>
    <scope>NUCLEOTIDE SEQUENCE</scope>
</reference>
<dbReference type="InterPro" id="IPR054722">
    <property type="entry name" value="PolX-like_BBD"/>
</dbReference>
<dbReference type="InterPro" id="IPR057670">
    <property type="entry name" value="SH3_retrovirus"/>
</dbReference>
<dbReference type="Pfam" id="PF14223">
    <property type="entry name" value="Retrotran_gag_2"/>
    <property type="match status" value="1"/>
</dbReference>
<dbReference type="GO" id="GO:0003676">
    <property type="term" value="F:nucleic acid binding"/>
    <property type="evidence" value="ECO:0007669"/>
    <property type="project" value="InterPro"/>
</dbReference>
<dbReference type="Gene3D" id="3.30.420.10">
    <property type="entry name" value="Ribonuclease H-like superfamily/Ribonuclease H"/>
    <property type="match status" value="1"/>
</dbReference>
<feature type="domain" description="Retrovirus-related Pol polyprotein from transposon TNT 1-94-like beta-barrel" evidence="6">
    <location>
        <begin position="631"/>
        <end position="703"/>
    </location>
</feature>
<dbReference type="Pfam" id="PF13976">
    <property type="entry name" value="gag_pre-integrs"/>
    <property type="match status" value="1"/>
</dbReference>
<evidence type="ECO:0000259" key="7">
    <source>
        <dbReference type="Pfam" id="PF25597"/>
    </source>
</evidence>
<dbReference type="EMBL" id="BKCJ010093055">
    <property type="protein sequence ID" value="GEX16671.1"/>
    <property type="molecule type" value="Genomic_DNA"/>
</dbReference>
<evidence type="ECO:0000259" key="5">
    <source>
        <dbReference type="Pfam" id="PF13976"/>
    </source>
</evidence>
<evidence type="ECO:0000256" key="1">
    <source>
        <dbReference type="ARBA" id="ARBA00022670"/>
    </source>
</evidence>
<dbReference type="InterPro" id="IPR039537">
    <property type="entry name" value="Retrotran_Ty1/copia-like"/>
</dbReference>
<gene>
    <name evidence="8" type="ORF">Tci_288646</name>
</gene>
<protein>
    <submittedName>
        <fullName evidence="8">Ribonuclease H-like domain-containing protein</fullName>
    </submittedName>
</protein>
<dbReference type="Pfam" id="PF25597">
    <property type="entry name" value="SH3_retrovirus"/>
    <property type="match status" value="1"/>
</dbReference>
<dbReference type="InterPro" id="IPR012337">
    <property type="entry name" value="RNaseH-like_sf"/>
</dbReference>
<dbReference type="GO" id="GO:0046872">
    <property type="term" value="F:metal ion binding"/>
    <property type="evidence" value="ECO:0007669"/>
    <property type="project" value="UniProtKB-KW"/>
</dbReference>
<evidence type="ECO:0000256" key="3">
    <source>
        <dbReference type="ARBA" id="ARBA00022801"/>
    </source>
</evidence>